<keyword evidence="3" id="KW-0547">Nucleotide-binding</keyword>
<evidence type="ECO:0000256" key="3">
    <source>
        <dbReference type="ARBA" id="ARBA00022741"/>
    </source>
</evidence>
<proteinExistence type="inferred from homology"/>
<accession>A0A381ZFY3</accession>
<evidence type="ECO:0000256" key="2">
    <source>
        <dbReference type="ARBA" id="ARBA00022448"/>
    </source>
</evidence>
<protein>
    <recommendedName>
        <fullName evidence="5">ABC transporter domain-containing protein</fullName>
    </recommendedName>
</protein>
<reference evidence="6" key="1">
    <citation type="submission" date="2018-05" db="EMBL/GenBank/DDBJ databases">
        <authorList>
            <person name="Lanie J.A."/>
            <person name="Ng W.-L."/>
            <person name="Kazmierczak K.M."/>
            <person name="Andrzejewski T.M."/>
            <person name="Davidsen T.M."/>
            <person name="Wayne K.J."/>
            <person name="Tettelin H."/>
            <person name="Glass J.I."/>
            <person name="Rusch D."/>
            <person name="Podicherti R."/>
            <person name="Tsui H.-C.T."/>
            <person name="Winkler M.E."/>
        </authorList>
    </citation>
    <scope>NUCLEOTIDE SEQUENCE</scope>
</reference>
<evidence type="ECO:0000256" key="4">
    <source>
        <dbReference type="ARBA" id="ARBA00022840"/>
    </source>
</evidence>
<dbReference type="Pfam" id="PF00005">
    <property type="entry name" value="ABC_tran"/>
    <property type="match status" value="1"/>
</dbReference>
<keyword evidence="4" id="KW-0067">ATP-binding</keyword>
<dbReference type="GO" id="GO:0005524">
    <property type="term" value="F:ATP binding"/>
    <property type="evidence" value="ECO:0007669"/>
    <property type="project" value="UniProtKB-KW"/>
</dbReference>
<dbReference type="InterPro" id="IPR027417">
    <property type="entry name" value="P-loop_NTPase"/>
</dbReference>
<evidence type="ECO:0000313" key="6">
    <source>
        <dbReference type="EMBL" id="SVA88034.1"/>
    </source>
</evidence>
<dbReference type="PANTHER" id="PTHR43335">
    <property type="entry name" value="ABC TRANSPORTER, ATP-BINDING PROTEIN"/>
    <property type="match status" value="1"/>
</dbReference>
<dbReference type="PROSITE" id="PS50893">
    <property type="entry name" value="ABC_TRANSPORTER_2"/>
    <property type="match status" value="1"/>
</dbReference>
<dbReference type="AlphaFoldDB" id="A0A381ZFY3"/>
<keyword evidence="2" id="KW-0813">Transport</keyword>
<dbReference type="Gene3D" id="3.40.50.300">
    <property type="entry name" value="P-loop containing nucleotide triphosphate hydrolases"/>
    <property type="match status" value="1"/>
</dbReference>
<dbReference type="GO" id="GO:0016887">
    <property type="term" value="F:ATP hydrolysis activity"/>
    <property type="evidence" value="ECO:0007669"/>
    <property type="project" value="InterPro"/>
</dbReference>
<evidence type="ECO:0000259" key="5">
    <source>
        <dbReference type="PROSITE" id="PS50893"/>
    </source>
</evidence>
<sequence>MATEESTNTQAKNAAEVTIDVQGVSKGFGPFKAVQNLSFKVNKGEVVGFLGPNGAGKTTTMRLLTSYYTPDTGNILINGVDNAQQDLETRRSIGYLPENNPLYEDLLVSEYLDFIADLRGMKGKGRKSNLDRTVDEAGLSEVFHRPISELSKGYHQRVGLAGAILHRPSILILDEPTEGLDPNQRISMRDLVKSLGQDRTVLVTTHVMQEVETTCERVLVINRGRLVADSPVEEILQLAPGLRRVYIEVEGNQIETGLATLPSVESVSRLDPIDTRKRYIVNLSGADDPRPDIFHLATQKSWTLWDLHEERMRLEDVFHSLTVEDESKL</sequence>
<gene>
    <name evidence="6" type="ORF">METZ01_LOCUS140888</name>
</gene>
<comment type="similarity">
    <text evidence="1">Belongs to the ABC transporter superfamily.</text>
</comment>
<dbReference type="EMBL" id="UINC01021131">
    <property type="protein sequence ID" value="SVA88034.1"/>
    <property type="molecule type" value="Genomic_DNA"/>
</dbReference>
<dbReference type="InterPro" id="IPR003593">
    <property type="entry name" value="AAA+_ATPase"/>
</dbReference>
<evidence type="ECO:0000256" key="1">
    <source>
        <dbReference type="ARBA" id="ARBA00005417"/>
    </source>
</evidence>
<dbReference type="SUPFAM" id="SSF52540">
    <property type="entry name" value="P-loop containing nucleoside triphosphate hydrolases"/>
    <property type="match status" value="1"/>
</dbReference>
<dbReference type="CDD" id="cd03230">
    <property type="entry name" value="ABC_DR_subfamily_A"/>
    <property type="match status" value="1"/>
</dbReference>
<name>A0A381ZFY3_9ZZZZ</name>
<feature type="domain" description="ABC transporter" evidence="5">
    <location>
        <begin position="19"/>
        <end position="248"/>
    </location>
</feature>
<dbReference type="SMART" id="SM00382">
    <property type="entry name" value="AAA"/>
    <property type="match status" value="1"/>
</dbReference>
<dbReference type="InterPro" id="IPR003439">
    <property type="entry name" value="ABC_transporter-like_ATP-bd"/>
</dbReference>
<organism evidence="6">
    <name type="scientific">marine metagenome</name>
    <dbReference type="NCBI Taxonomy" id="408172"/>
    <lineage>
        <taxon>unclassified sequences</taxon>
        <taxon>metagenomes</taxon>
        <taxon>ecological metagenomes</taxon>
    </lineage>
</organism>